<keyword evidence="2" id="KW-1185">Reference proteome</keyword>
<evidence type="ECO:0000313" key="1">
    <source>
        <dbReference type="EMBL" id="VEL38702.1"/>
    </source>
</evidence>
<evidence type="ECO:0000313" key="2">
    <source>
        <dbReference type="Proteomes" id="UP000784294"/>
    </source>
</evidence>
<accession>A0A448XK99</accession>
<organism evidence="1 2">
    <name type="scientific">Protopolystoma xenopodis</name>
    <dbReference type="NCBI Taxonomy" id="117903"/>
    <lineage>
        <taxon>Eukaryota</taxon>
        <taxon>Metazoa</taxon>
        <taxon>Spiralia</taxon>
        <taxon>Lophotrochozoa</taxon>
        <taxon>Platyhelminthes</taxon>
        <taxon>Monogenea</taxon>
        <taxon>Polyopisthocotylea</taxon>
        <taxon>Polystomatidea</taxon>
        <taxon>Polystomatidae</taxon>
        <taxon>Protopolystoma</taxon>
    </lineage>
</organism>
<dbReference type="EMBL" id="CAAALY010258688">
    <property type="protein sequence ID" value="VEL38702.1"/>
    <property type="molecule type" value="Genomic_DNA"/>
</dbReference>
<protein>
    <submittedName>
        <fullName evidence="1">Uncharacterized protein</fullName>
    </submittedName>
</protein>
<comment type="caution">
    <text evidence="1">The sequence shown here is derived from an EMBL/GenBank/DDBJ whole genome shotgun (WGS) entry which is preliminary data.</text>
</comment>
<dbReference type="AlphaFoldDB" id="A0A448XK99"/>
<dbReference type="Proteomes" id="UP000784294">
    <property type="component" value="Unassembled WGS sequence"/>
</dbReference>
<reference evidence="1" key="1">
    <citation type="submission" date="2018-11" db="EMBL/GenBank/DDBJ databases">
        <authorList>
            <consortium name="Pathogen Informatics"/>
        </authorList>
    </citation>
    <scope>NUCLEOTIDE SEQUENCE</scope>
</reference>
<gene>
    <name evidence="1" type="ORF">PXEA_LOCUS32142</name>
</gene>
<proteinExistence type="predicted"/>
<name>A0A448XK99_9PLAT</name>
<sequence>MSRNPPSVSIAGAYREEILSQARLLRLIRHGSRVEVKSTAAWIQPAQPSLARRLNHKQLLPSLQSISEGWQLDQCWPVSVRGLHNVERQKESCCAA</sequence>